<keyword evidence="1" id="KW-0697">Rotamase</keyword>
<comment type="caution">
    <text evidence="3">The sequence shown here is derived from an EMBL/GenBank/DDBJ whole genome shotgun (WGS) entry which is preliminary data.</text>
</comment>
<dbReference type="EMBL" id="JANJYI010000009">
    <property type="protein sequence ID" value="KAK2635308.1"/>
    <property type="molecule type" value="Genomic_DNA"/>
</dbReference>
<keyword evidence="1" id="KW-0413">Isomerase</keyword>
<dbReference type="Proteomes" id="UP001280121">
    <property type="component" value="Unassembled WGS sequence"/>
</dbReference>
<organism evidence="3 4">
    <name type="scientific">Dipteronia dyeriana</name>
    <dbReference type="NCBI Taxonomy" id="168575"/>
    <lineage>
        <taxon>Eukaryota</taxon>
        <taxon>Viridiplantae</taxon>
        <taxon>Streptophyta</taxon>
        <taxon>Embryophyta</taxon>
        <taxon>Tracheophyta</taxon>
        <taxon>Spermatophyta</taxon>
        <taxon>Magnoliopsida</taxon>
        <taxon>eudicotyledons</taxon>
        <taxon>Gunneridae</taxon>
        <taxon>Pentapetalae</taxon>
        <taxon>rosids</taxon>
        <taxon>malvids</taxon>
        <taxon>Sapindales</taxon>
        <taxon>Sapindaceae</taxon>
        <taxon>Hippocastanoideae</taxon>
        <taxon>Acereae</taxon>
        <taxon>Dipteronia</taxon>
    </lineage>
</organism>
<proteinExistence type="predicted"/>
<feature type="domain" description="PPIase FKBP-type" evidence="2">
    <location>
        <begin position="60"/>
        <end position="89"/>
    </location>
</feature>
<protein>
    <recommendedName>
        <fullName evidence="1">peptidylprolyl isomerase</fullName>
        <ecNumber evidence="1">5.2.1.8</ecNumber>
    </recommendedName>
</protein>
<keyword evidence="4" id="KW-1185">Reference proteome</keyword>
<accession>A0AAD9TGC5</accession>
<dbReference type="InterPro" id="IPR046357">
    <property type="entry name" value="PPIase_dom_sf"/>
</dbReference>
<evidence type="ECO:0000256" key="1">
    <source>
        <dbReference type="PROSITE-ProRule" id="PRU00277"/>
    </source>
</evidence>
<evidence type="ECO:0000259" key="2">
    <source>
        <dbReference type="PROSITE" id="PS50059"/>
    </source>
</evidence>
<sequence length="103" mass="11429">MAAQPGRARPEIPGKTRTLFTRHRLQQQPLLFSLNQISTAEPFPPDHRRREPLLSSAADPLPSYGAKGAGGHIPPNSWLVFDVELVDALCNIYIATILFQLKT</sequence>
<gene>
    <name evidence="3" type="ORF">Ddye_030100</name>
</gene>
<evidence type="ECO:0000313" key="3">
    <source>
        <dbReference type="EMBL" id="KAK2635308.1"/>
    </source>
</evidence>
<dbReference type="Pfam" id="PF00254">
    <property type="entry name" value="FKBP_C"/>
    <property type="match status" value="1"/>
</dbReference>
<dbReference type="EC" id="5.2.1.8" evidence="1"/>
<comment type="catalytic activity">
    <reaction evidence="1">
        <text>[protein]-peptidylproline (omega=180) = [protein]-peptidylproline (omega=0)</text>
        <dbReference type="Rhea" id="RHEA:16237"/>
        <dbReference type="Rhea" id="RHEA-COMP:10747"/>
        <dbReference type="Rhea" id="RHEA-COMP:10748"/>
        <dbReference type="ChEBI" id="CHEBI:83833"/>
        <dbReference type="ChEBI" id="CHEBI:83834"/>
        <dbReference type="EC" id="5.2.1.8"/>
    </reaction>
</comment>
<reference evidence="3" key="1">
    <citation type="journal article" date="2023" name="Plant J.">
        <title>Genome sequences and population genomics provide insights into the demographic history, inbreeding, and mutation load of two 'living fossil' tree species of Dipteronia.</title>
        <authorList>
            <person name="Feng Y."/>
            <person name="Comes H.P."/>
            <person name="Chen J."/>
            <person name="Zhu S."/>
            <person name="Lu R."/>
            <person name="Zhang X."/>
            <person name="Li P."/>
            <person name="Qiu J."/>
            <person name="Olsen K.M."/>
            <person name="Qiu Y."/>
        </authorList>
    </citation>
    <scope>NUCLEOTIDE SEQUENCE</scope>
    <source>
        <strain evidence="3">KIB01</strain>
    </source>
</reference>
<dbReference type="PROSITE" id="PS50059">
    <property type="entry name" value="FKBP_PPIASE"/>
    <property type="match status" value="1"/>
</dbReference>
<evidence type="ECO:0000313" key="4">
    <source>
        <dbReference type="Proteomes" id="UP001280121"/>
    </source>
</evidence>
<dbReference type="GO" id="GO:0003755">
    <property type="term" value="F:peptidyl-prolyl cis-trans isomerase activity"/>
    <property type="evidence" value="ECO:0007669"/>
    <property type="project" value="UniProtKB-KW"/>
</dbReference>
<name>A0AAD9TGC5_9ROSI</name>
<dbReference type="AlphaFoldDB" id="A0AAD9TGC5"/>
<dbReference type="InterPro" id="IPR001179">
    <property type="entry name" value="PPIase_FKBP_dom"/>
</dbReference>
<dbReference type="SUPFAM" id="SSF54534">
    <property type="entry name" value="FKBP-like"/>
    <property type="match status" value="1"/>
</dbReference>
<dbReference type="Gene3D" id="3.10.50.40">
    <property type="match status" value="1"/>
</dbReference>